<evidence type="ECO:0000256" key="4">
    <source>
        <dbReference type="ARBA" id="ARBA00023016"/>
    </source>
</evidence>
<dbReference type="GO" id="GO:0030968">
    <property type="term" value="P:endoplasmic reticulum unfolded protein response"/>
    <property type="evidence" value="ECO:0007669"/>
    <property type="project" value="TreeGrafter"/>
</dbReference>
<dbReference type="PROSITE" id="PS01036">
    <property type="entry name" value="HSP70_3"/>
    <property type="match status" value="1"/>
</dbReference>
<dbReference type="PANTHER" id="PTHR45639">
    <property type="entry name" value="HSC70CB, ISOFORM G-RELATED"/>
    <property type="match status" value="1"/>
</dbReference>
<dbReference type="PANTHER" id="PTHR45639:SF34">
    <property type="entry name" value="CHAPERONE PROTEIN DNAK"/>
    <property type="match status" value="1"/>
</dbReference>
<dbReference type="InterPro" id="IPR013126">
    <property type="entry name" value="Hsp_70_fam"/>
</dbReference>
<keyword evidence="8" id="KW-1185">Reference proteome</keyword>
<evidence type="ECO:0000313" key="8">
    <source>
        <dbReference type="Proteomes" id="UP000198867"/>
    </source>
</evidence>
<dbReference type="PRINTS" id="PR00301">
    <property type="entry name" value="HEATSHOCK70"/>
</dbReference>
<evidence type="ECO:0000313" key="7">
    <source>
        <dbReference type="EMBL" id="SFN75700.1"/>
    </source>
</evidence>
<reference evidence="8" key="1">
    <citation type="submission" date="2016-10" db="EMBL/GenBank/DDBJ databases">
        <authorList>
            <person name="Varghese N."/>
            <person name="Submissions S."/>
        </authorList>
    </citation>
    <scope>NUCLEOTIDE SEQUENCE [LARGE SCALE GENOMIC DNA]</scope>
    <source>
        <strain evidence="8">CGMCC 1.11101</strain>
    </source>
</reference>
<feature type="compositionally biased region" description="Low complexity" evidence="6">
    <location>
        <begin position="516"/>
        <end position="526"/>
    </location>
</feature>
<name>A0A1I5BM32_9MICO</name>
<evidence type="ECO:0000256" key="3">
    <source>
        <dbReference type="ARBA" id="ARBA00022840"/>
    </source>
</evidence>
<dbReference type="Gene3D" id="3.90.640.10">
    <property type="entry name" value="Actin, Chain A, domain 4"/>
    <property type="match status" value="1"/>
</dbReference>
<dbReference type="EMBL" id="FOVM01000005">
    <property type="protein sequence ID" value="SFN75700.1"/>
    <property type="molecule type" value="Genomic_DNA"/>
</dbReference>
<dbReference type="STRING" id="995034.SAMN05216219_1968"/>
<protein>
    <submittedName>
        <fullName evidence="7">Hsp70 protein</fullName>
    </submittedName>
</protein>
<dbReference type="Proteomes" id="UP000198867">
    <property type="component" value="Unassembled WGS sequence"/>
</dbReference>
<dbReference type="InterPro" id="IPR043129">
    <property type="entry name" value="ATPase_NBD"/>
</dbReference>
<feature type="compositionally biased region" description="Basic and acidic residues" evidence="6">
    <location>
        <begin position="480"/>
        <end position="491"/>
    </location>
</feature>
<evidence type="ECO:0000256" key="6">
    <source>
        <dbReference type="SAM" id="MobiDB-lite"/>
    </source>
</evidence>
<gene>
    <name evidence="7" type="ORF">SAMN05216219_1968</name>
</gene>
<dbReference type="Gene3D" id="3.30.420.40">
    <property type="match status" value="2"/>
</dbReference>
<dbReference type="AlphaFoldDB" id="A0A1I5BM32"/>
<feature type="compositionally biased region" description="Polar residues" evidence="6">
    <location>
        <begin position="430"/>
        <end position="442"/>
    </location>
</feature>
<dbReference type="OrthoDB" id="9766019at2"/>
<dbReference type="RefSeq" id="WP_090710942.1">
    <property type="nucleotide sequence ID" value="NZ_FOVM01000005.1"/>
</dbReference>
<comment type="similarity">
    <text evidence="1">Belongs to the heat shock protein 70 family.</text>
</comment>
<dbReference type="InterPro" id="IPR018181">
    <property type="entry name" value="Heat_shock_70_CS"/>
</dbReference>
<dbReference type="GO" id="GO:0140662">
    <property type="term" value="F:ATP-dependent protein folding chaperone"/>
    <property type="evidence" value="ECO:0007669"/>
    <property type="project" value="InterPro"/>
</dbReference>
<dbReference type="Pfam" id="PF00012">
    <property type="entry name" value="HSP70"/>
    <property type="match status" value="1"/>
</dbReference>
<keyword evidence="5" id="KW-0143">Chaperone</keyword>
<keyword evidence="2" id="KW-0547">Nucleotide-binding</keyword>
<sequence>MAFALGIDVGTSFTAAAITRPGSDEAQASEPLALGTRGGAVPSVIFLGDDGQVLVGESAERRGRDHPERLVREFKRRVGDAVPVVVGDLTVAPEDIFATMARWVVDRAEEREGAPPDAITVTHPASWGQHKISLVREALAGVGLADVTLMTEPEAAALHYASQARVDAGATIAVYDLGAGTFDVALLTKTGDRSFEPIGRPEGIERLGGSDFDDAVFGHVVAHASDAFRDLDTTDPGILVALSRLRRECTEAKEALSFDSEASIPVLLPGNQGSVRIVRSEFEGLIDAPVRQTISSLQHALATAGVEPDDLAAILLIGGSSRVPLVAQLLSEEVKRPLAIDADPKASIALGAALAAAAALPGAVRVGAGGGSEEGPDTEQSLEPADAQIARSSGLTAVSMSSVRARAFQAARLVGMAAAVGVIIAVAGSTPASPNLTSNGASATDEAAGQYQEGTEEATPVVPSSTTEPAPNPIVPQPIERNDRGPLKPPEEPAQPEAGTQAPAPGDAETAPVKEVVPPAGTTTNPAPSPAPAPNPAPTPVPTPDPVPEPTPDPVPEPTPEPTPDPAPDPTPEPTPDPTPDPTPEPGPEPSPAPEPAPEPAP</sequence>
<dbReference type="SUPFAM" id="SSF53067">
    <property type="entry name" value="Actin-like ATPase domain"/>
    <property type="match status" value="2"/>
</dbReference>
<evidence type="ECO:0000256" key="5">
    <source>
        <dbReference type="ARBA" id="ARBA00023186"/>
    </source>
</evidence>
<feature type="compositionally biased region" description="Pro residues" evidence="6">
    <location>
        <begin position="527"/>
        <end position="602"/>
    </location>
</feature>
<proteinExistence type="inferred from homology"/>
<dbReference type="GO" id="GO:0005524">
    <property type="term" value="F:ATP binding"/>
    <property type="evidence" value="ECO:0007669"/>
    <property type="project" value="UniProtKB-KW"/>
</dbReference>
<evidence type="ECO:0000256" key="2">
    <source>
        <dbReference type="ARBA" id="ARBA00022741"/>
    </source>
</evidence>
<evidence type="ECO:0000256" key="1">
    <source>
        <dbReference type="ARBA" id="ARBA00007381"/>
    </source>
</evidence>
<keyword evidence="4" id="KW-0346">Stress response</keyword>
<accession>A0A1I5BM32</accession>
<feature type="region of interest" description="Disordered" evidence="6">
    <location>
        <begin position="429"/>
        <end position="602"/>
    </location>
</feature>
<organism evidence="7 8">
    <name type="scientific">Mycetocola miduiensis</name>
    <dbReference type="NCBI Taxonomy" id="995034"/>
    <lineage>
        <taxon>Bacteria</taxon>
        <taxon>Bacillati</taxon>
        <taxon>Actinomycetota</taxon>
        <taxon>Actinomycetes</taxon>
        <taxon>Micrococcales</taxon>
        <taxon>Microbacteriaceae</taxon>
        <taxon>Mycetocola</taxon>
    </lineage>
</organism>
<keyword evidence="3" id="KW-0067">ATP-binding</keyword>